<evidence type="ECO:0000256" key="1">
    <source>
        <dbReference type="SAM" id="MobiDB-lite"/>
    </source>
</evidence>
<proteinExistence type="predicted"/>
<feature type="compositionally biased region" description="Basic and acidic residues" evidence="1">
    <location>
        <begin position="1"/>
        <end position="11"/>
    </location>
</feature>
<feature type="region of interest" description="Disordered" evidence="1">
    <location>
        <begin position="1"/>
        <end position="30"/>
    </location>
</feature>
<accession>A0A428R3F2</accession>
<organism evidence="2 3">
    <name type="scientific">Fusarium floridanum</name>
    <dbReference type="NCBI Taxonomy" id="1325733"/>
    <lineage>
        <taxon>Eukaryota</taxon>
        <taxon>Fungi</taxon>
        <taxon>Dikarya</taxon>
        <taxon>Ascomycota</taxon>
        <taxon>Pezizomycotina</taxon>
        <taxon>Sordariomycetes</taxon>
        <taxon>Hypocreomycetidae</taxon>
        <taxon>Hypocreales</taxon>
        <taxon>Nectriaceae</taxon>
        <taxon>Fusarium</taxon>
        <taxon>Fusarium solani species complex</taxon>
    </lineage>
</organism>
<protein>
    <submittedName>
        <fullName evidence="2">Uncharacterized protein</fullName>
    </submittedName>
</protein>
<gene>
    <name evidence="2" type="ORF">CEP51_011988</name>
</gene>
<evidence type="ECO:0000313" key="2">
    <source>
        <dbReference type="EMBL" id="RSL71997.1"/>
    </source>
</evidence>
<comment type="caution">
    <text evidence="2">The sequence shown here is derived from an EMBL/GenBank/DDBJ whole genome shotgun (WGS) entry which is preliminary data.</text>
</comment>
<name>A0A428R3F2_9HYPO</name>
<evidence type="ECO:0000313" key="3">
    <source>
        <dbReference type="Proteomes" id="UP000287972"/>
    </source>
</evidence>
<keyword evidence="3" id="KW-1185">Reference proteome</keyword>
<dbReference type="Proteomes" id="UP000287972">
    <property type="component" value="Unassembled WGS sequence"/>
</dbReference>
<reference evidence="2 3" key="1">
    <citation type="submission" date="2017-06" db="EMBL/GenBank/DDBJ databases">
        <title>Comparative genomic analysis of Ambrosia Fusariam Clade fungi.</title>
        <authorList>
            <person name="Stajich J.E."/>
            <person name="Carrillo J."/>
            <person name="Kijimoto T."/>
            <person name="Eskalen A."/>
            <person name="O'Donnell K."/>
            <person name="Kasson M."/>
        </authorList>
    </citation>
    <scope>NUCLEOTIDE SEQUENCE [LARGE SCALE GENOMIC DNA]</scope>
    <source>
        <strain evidence="2 3">NRRL62606</strain>
    </source>
</reference>
<sequence length="119" mass="12768">MDRSIDGKPLEKQQTTKTTEQKGKRGPGLRSCPSFHRIIVCKGRSEVEIGIPSLLGLPISHLFPSTSLSSTFPPFLLTITPSHLPRSSGFAACHSHRTPPANLPEAVLPVGKVEGTSSE</sequence>
<dbReference type="EMBL" id="NKCL01000429">
    <property type="protein sequence ID" value="RSL71997.1"/>
    <property type="molecule type" value="Genomic_DNA"/>
</dbReference>
<dbReference type="AlphaFoldDB" id="A0A428R3F2"/>